<keyword evidence="3" id="KW-1185">Reference proteome</keyword>
<gene>
    <name evidence="2" type="ORF">LITE_LOCUS24592</name>
    <name evidence="1" type="ORF">LITE_LOCUS6038</name>
</gene>
<evidence type="ECO:0000313" key="2">
    <source>
        <dbReference type="EMBL" id="CAI0435172.1"/>
    </source>
</evidence>
<dbReference type="Proteomes" id="UP001154282">
    <property type="component" value="Unassembled WGS sequence"/>
</dbReference>
<feature type="non-terminal residue" evidence="1">
    <location>
        <position position="1"/>
    </location>
</feature>
<name>A0AAV0HVJ7_9ROSI</name>
<evidence type="ECO:0000313" key="3">
    <source>
        <dbReference type="Proteomes" id="UP001154282"/>
    </source>
</evidence>
<protein>
    <submittedName>
        <fullName evidence="1">Uncharacterized protein</fullName>
    </submittedName>
</protein>
<dbReference type="EMBL" id="CAMGYJ010000006">
    <property type="protein sequence ID" value="CAI0435172.1"/>
    <property type="molecule type" value="Genomic_DNA"/>
</dbReference>
<reference evidence="1" key="1">
    <citation type="submission" date="2022-08" db="EMBL/GenBank/DDBJ databases">
        <authorList>
            <person name="Gutierrez-Valencia J."/>
        </authorList>
    </citation>
    <scope>NUCLEOTIDE SEQUENCE</scope>
</reference>
<comment type="caution">
    <text evidence="1">The sequence shown here is derived from an EMBL/GenBank/DDBJ whole genome shotgun (WGS) entry which is preliminary data.</text>
</comment>
<accession>A0AAV0HVJ7</accession>
<evidence type="ECO:0000313" key="1">
    <source>
        <dbReference type="EMBL" id="CAI0388953.1"/>
    </source>
</evidence>
<dbReference type="EMBL" id="CAMGYJ010000003">
    <property type="protein sequence ID" value="CAI0388953.1"/>
    <property type="molecule type" value="Genomic_DNA"/>
</dbReference>
<proteinExistence type="predicted"/>
<organism evidence="1 3">
    <name type="scientific">Linum tenue</name>
    <dbReference type="NCBI Taxonomy" id="586396"/>
    <lineage>
        <taxon>Eukaryota</taxon>
        <taxon>Viridiplantae</taxon>
        <taxon>Streptophyta</taxon>
        <taxon>Embryophyta</taxon>
        <taxon>Tracheophyta</taxon>
        <taxon>Spermatophyta</taxon>
        <taxon>Magnoliopsida</taxon>
        <taxon>eudicotyledons</taxon>
        <taxon>Gunneridae</taxon>
        <taxon>Pentapetalae</taxon>
        <taxon>rosids</taxon>
        <taxon>fabids</taxon>
        <taxon>Malpighiales</taxon>
        <taxon>Linaceae</taxon>
        <taxon>Linum</taxon>
    </lineage>
</organism>
<dbReference type="AlphaFoldDB" id="A0AAV0HVJ7"/>
<sequence>SESRLPTPQYPQPSPRLLTPTLASPISEIAIHPVSSSSVLHQSNFQFQDKRDLLGLNRGTEDESFSSPSLFLHSSKPNDPATIINQHLLLLPPNQAIDRFNYWSIHPRTVPNKIKLMDFAGKLQTSSRIFC</sequence>